<gene>
    <name evidence="2" type="ORF">CSOL1703_00009753</name>
</gene>
<comment type="caution">
    <text evidence="2">The sequence shown here is derived from an EMBL/GenBank/DDBJ whole genome shotgun (WGS) entry which is preliminary data.</text>
</comment>
<dbReference type="Pfam" id="PF20150">
    <property type="entry name" value="2EXR"/>
    <property type="match status" value="1"/>
</dbReference>
<dbReference type="AlphaFoldDB" id="A0A9N9W5V9"/>
<evidence type="ECO:0000313" key="3">
    <source>
        <dbReference type="Proteomes" id="UP000775872"/>
    </source>
</evidence>
<evidence type="ECO:0000259" key="1">
    <source>
        <dbReference type="Pfam" id="PF20150"/>
    </source>
</evidence>
<feature type="domain" description="2EXR" evidence="1">
    <location>
        <begin position="17"/>
        <end position="134"/>
    </location>
</feature>
<dbReference type="EMBL" id="CABFOC020000005">
    <property type="protein sequence ID" value="CAH0043992.1"/>
    <property type="molecule type" value="Genomic_DNA"/>
</dbReference>
<protein>
    <recommendedName>
        <fullName evidence="1">2EXR domain-containing protein</fullName>
    </recommendedName>
</protein>
<dbReference type="InterPro" id="IPR045518">
    <property type="entry name" value="2EXR"/>
</dbReference>
<name>A0A9N9W5V9_9HYPO</name>
<evidence type="ECO:0000313" key="2">
    <source>
        <dbReference type="EMBL" id="CAH0043992.1"/>
    </source>
</evidence>
<keyword evidence="3" id="KW-1185">Reference proteome</keyword>
<dbReference type="Proteomes" id="UP000775872">
    <property type="component" value="Unassembled WGS sequence"/>
</dbReference>
<organism evidence="2 3">
    <name type="scientific">Clonostachys solani</name>
    <dbReference type="NCBI Taxonomy" id="160281"/>
    <lineage>
        <taxon>Eukaryota</taxon>
        <taxon>Fungi</taxon>
        <taxon>Dikarya</taxon>
        <taxon>Ascomycota</taxon>
        <taxon>Pezizomycotina</taxon>
        <taxon>Sordariomycetes</taxon>
        <taxon>Hypocreomycetidae</taxon>
        <taxon>Hypocreales</taxon>
        <taxon>Bionectriaceae</taxon>
        <taxon>Clonostachys</taxon>
    </lineage>
</organism>
<dbReference type="OrthoDB" id="3546385at2759"/>
<reference evidence="2" key="1">
    <citation type="submission" date="2021-10" db="EMBL/GenBank/DDBJ databases">
        <authorList>
            <person name="Piombo E."/>
        </authorList>
    </citation>
    <scope>NUCLEOTIDE SEQUENCE</scope>
</reference>
<sequence>MSDGPGTEPASSRSTAFHHFQKLPVEIRCLIWTHAFPPLDQEPRIMLYKRGLWRKKHLTAADEAYNPDGSHECVMLDYRMNKQKSIEVDLVDVNREARQVTLLWARKLGLELSYLPETKRLAFRKPFDPETDVLCVANDGWFDFSEGSEFLHGEPDIREPGILIFPYITRLMAADTLFEKAIVEIHTVLSRFHTLTTFYVLLTRPWYELKGMIIEPRLPDLDPLEGRTLTWHLEDQEFRLHGSAESGCLLGMFVILEVVADRLKAKFIKSRKQKFEMATILPYRLLPCPPGT</sequence>
<dbReference type="PANTHER" id="PTHR35910">
    <property type="entry name" value="2EXR DOMAIN-CONTAINING PROTEIN"/>
    <property type="match status" value="1"/>
</dbReference>
<accession>A0A9N9W5V9</accession>
<proteinExistence type="predicted"/>
<dbReference type="PANTHER" id="PTHR35910:SF6">
    <property type="entry name" value="2EXR DOMAIN-CONTAINING PROTEIN"/>
    <property type="match status" value="1"/>
</dbReference>